<feature type="domain" description="TonB-dependent receptor-like beta-barrel" evidence="19">
    <location>
        <begin position="241"/>
        <end position="680"/>
    </location>
</feature>
<dbReference type="RefSeq" id="WP_110253992.1">
    <property type="nucleotide sequence ID" value="NZ_QJKB01000001.1"/>
</dbReference>
<keyword evidence="12 21" id="KW-0675">Receptor</keyword>
<protein>
    <submittedName>
        <fullName evidence="21">Iron complex outermembrane receptor protein</fullName>
    </submittedName>
</protein>
<dbReference type="PANTHER" id="PTHR32552:SF83">
    <property type="entry name" value="BLR3904 PROTEIN"/>
    <property type="match status" value="1"/>
</dbReference>
<keyword evidence="9" id="KW-0406">Ion transport</keyword>
<dbReference type="InterPro" id="IPR036942">
    <property type="entry name" value="Beta-barrel_TonB_sf"/>
</dbReference>
<dbReference type="Pfam" id="PF07715">
    <property type="entry name" value="Plug"/>
    <property type="match status" value="1"/>
</dbReference>
<gene>
    <name evidence="21" type="ORF">DFR42_1011232</name>
</gene>
<keyword evidence="8" id="KW-0408">Iron</keyword>
<evidence type="ECO:0000313" key="21">
    <source>
        <dbReference type="EMBL" id="PXX47642.1"/>
    </source>
</evidence>
<evidence type="ECO:0000256" key="5">
    <source>
        <dbReference type="ARBA" id="ARBA00022496"/>
    </source>
</evidence>
<dbReference type="Proteomes" id="UP000247792">
    <property type="component" value="Unassembled WGS sequence"/>
</dbReference>
<evidence type="ECO:0000256" key="7">
    <source>
        <dbReference type="ARBA" id="ARBA00022729"/>
    </source>
</evidence>
<comment type="similarity">
    <text evidence="2 14 16">Belongs to the TonB-dependent receptor family.</text>
</comment>
<evidence type="ECO:0000256" key="16">
    <source>
        <dbReference type="RuleBase" id="RU003357"/>
    </source>
</evidence>
<evidence type="ECO:0000259" key="20">
    <source>
        <dbReference type="Pfam" id="PF07715"/>
    </source>
</evidence>
<keyword evidence="11 14" id="KW-0472">Membrane</keyword>
<evidence type="ECO:0000313" key="22">
    <source>
        <dbReference type="Proteomes" id="UP000247792"/>
    </source>
</evidence>
<dbReference type="Gene3D" id="2.170.130.10">
    <property type="entry name" value="TonB-dependent receptor, plug domain"/>
    <property type="match status" value="1"/>
</dbReference>
<dbReference type="PROSITE" id="PS51257">
    <property type="entry name" value="PROKAR_LIPOPROTEIN"/>
    <property type="match status" value="1"/>
</dbReference>
<accession>A0A318JKI4</accession>
<dbReference type="Pfam" id="PF00593">
    <property type="entry name" value="TonB_dep_Rec_b-barrel"/>
    <property type="match status" value="1"/>
</dbReference>
<keyword evidence="10 16" id="KW-0798">TonB box</keyword>
<dbReference type="NCBIfam" id="TIGR01783">
    <property type="entry name" value="TonB-siderophor"/>
    <property type="match status" value="1"/>
</dbReference>
<dbReference type="InterPro" id="IPR037066">
    <property type="entry name" value="Plug_dom_sf"/>
</dbReference>
<keyword evidence="22" id="KW-1185">Reference proteome</keyword>
<evidence type="ECO:0000256" key="17">
    <source>
        <dbReference type="SAM" id="MobiDB-lite"/>
    </source>
</evidence>
<comment type="subcellular location">
    <subcellularLocation>
        <location evidence="1 14">Cell outer membrane</location>
        <topology evidence="1 14">Multi-pass membrane protein</topology>
    </subcellularLocation>
</comment>
<dbReference type="InterPro" id="IPR039426">
    <property type="entry name" value="TonB-dep_rcpt-like"/>
</dbReference>
<keyword evidence="4 14" id="KW-1134">Transmembrane beta strand</keyword>
<evidence type="ECO:0000256" key="2">
    <source>
        <dbReference type="ARBA" id="ARBA00009810"/>
    </source>
</evidence>
<dbReference type="GO" id="GO:0015344">
    <property type="term" value="F:siderophore uptake transmembrane transporter activity"/>
    <property type="evidence" value="ECO:0007669"/>
    <property type="project" value="TreeGrafter"/>
</dbReference>
<keyword evidence="5" id="KW-0410">Iron transport</keyword>
<evidence type="ECO:0000256" key="6">
    <source>
        <dbReference type="ARBA" id="ARBA00022692"/>
    </source>
</evidence>
<keyword evidence="7 18" id="KW-0732">Signal</keyword>
<evidence type="ECO:0000256" key="12">
    <source>
        <dbReference type="ARBA" id="ARBA00023170"/>
    </source>
</evidence>
<dbReference type="InterPro" id="IPR000531">
    <property type="entry name" value="Beta-barrel_TonB"/>
</dbReference>
<evidence type="ECO:0000256" key="15">
    <source>
        <dbReference type="PROSITE-ProRule" id="PRU10144"/>
    </source>
</evidence>
<comment type="caution">
    <text evidence="21">The sequence shown here is derived from an EMBL/GenBank/DDBJ whole genome shotgun (WGS) entry which is preliminary data.</text>
</comment>
<evidence type="ECO:0000256" key="11">
    <source>
        <dbReference type="ARBA" id="ARBA00023136"/>
    </source>
</evidence>
<proteinExistence type="inferred from homology"/>
<dbReference type="InterPro" id="IPR010105">
    <property type="entry name" value="TonB_sidphr_rcpt"/>
</dbReference>
<dbReference type="InterPro" id="IPR012910">
    <property type="entry name" value="Plug_dom"/>
</dbReference>
<keyword evidence="6 14" id="KW-0812">Transmembrane</keyword>
<evidence type="ECO:0000256" key="3">
    <source>
        <dbReference type="ARBA" id="ARBA00022448"/>
    </source>
</evidence>
<dbReference type="SUPFAM" id="SSF56935">
    <property type="entry name" value="Porins"/>
    <property type="match status" value="1"/>
</dbReference>
<feature type="short sequence motif" description="TonB C-terminal box" evidence="15">
    <location>
        <begin position="697"/>
        <end position="714"/>
    </location>
</feature>
<name>A0A318JKI4_9BURK</name>
<evidence type="ECO:0000256" key="1">
    <source>
        <dbReference type="ARBA" id="ARBA00004571"/>
    </source>
</evidence>
<dbReference type="PROSITE" id="PS01156">
    <property type="entry name" value="TONB_DEPENDENT_REC_2"/>
    <property type="match status" value="1"/>
</dbReference>
<evidence type="ECO:0000256" key="13">
    <source>
        <dbReference type="ARBA" id="ARBA00023237"/>
    </source>
</evidence>
<organism evidence="21 22">
    <name type="scientific">Undibacterium pigrum</name>
    <dbReference type="NCBI Taxonomy" id="401470"/>
    <lineage>
        <taxon>Bacteria</taxon>
        <taxon>Pseudomonadati</taxon>
        <taxon>Pseudomonadota</taxon>
        <taxon>Betaproteobacteria</taxon>
        <taxon>Burkholderiales</taxon>
        <taxon>Oxalobacteraceae</taxon>
        <taxon>Undibacterium</taxon>
    </lineage>
</organism>
<evidence type="ECO:0000256" key="8">
    <source>
        <dbReference type="ARBA" id="ARBA00023004"/>
    </source>
</evidence>
<feature type="chain" id="PRO_5016422587" evidence="18">
    <location>
        <begin position="33"/>
        <end position="714"/>
    </location>
</feature>
<dbReference type="EMBL" id="QJKB01000001">
    <property type="protein sequence ID" value="PXX47642.1"/>
    <property type="molecule type" value="Genomic_DNA"/>
</dbReference>
<sequence>MSDFTVRPHFLRPTVIAFSIAQACLLLSSAHAQNTPGNDKSLPEVTITGSKGSETKVERSKVTGFIDAALLDTPSSVNAFSTAQMQDLRIRQTTDAMKFDASVNDAYNAIGYAEQFSIRGFALDNSSSYRKDGFAIPGDASIPLENKERIEILKGIAGFQAGFGTPGGIINYVTKRPASHTVRSATFEISERGTVYGAADISDNSSDKQFGFRINAAGERLRSYVKGADGNRQFVSAAFDWRITPQALLQIDADYQHKSQLSVPGFQLFNGTDLPRGVAPDLMLNAQPWARPVDTRNSNLGLRFEYQLNADWRASVSANKHEFKRDDYTAFPYGCGAANLYPGYCANGDYDVYDYQSVNESKSLWGTQALLNGKFNAGGMQHELAVGLSNSQRKDYFGDYIYDYAGSSNLFRPVSVAPSANKTGPVFLRRTDKEWSAFVQDIISLQDNLKLHLGLRHLNISRTQFNNPGYDQNKLLSTAALVFKPTQQVSVYGSFAQGLEHGGIAPFGTSNENKMLNPGKSTQIEFGVKADVLRDLSLSAAIFRIKKPLEYTNSSNTYVSNGEALHTGLELSAQGKLTSQLNLGASLTALDAKQQNTGISSLDDKRVMNVPRVKSTVYADYAVAEVKGLNMNASWQYASSKAFSPDNSVTVPGYHLVNLGARYTTQIGNTAATLRFNIDNALDKFYWRDVTQSLGGYLFPGAPRTYKVSAQFDF</sequence>
<evidence type="ECO:0000256" key="14">
    <source>
        <dbReference type="PROSITE-ProRule" id="PRU01360"/>
    </source>
</evidence>
<feature type="region of interest" description="Disordered" evidence="17">
    <location>
        <begin position="34"/>
        <end position="53"/>
    </location>
</feature>
<evidence type="ECO:0000259" key="19">
    <source>
        <dbReference type="Pfam" id="PF00593"/>
    </source>
</evidence>
<dbReference type="GO" id="GO:0015891">
    <property type="term" value="P:siderophore transport"/>
    <property type="evidence" value="ECO:0007669"/>
    <property type="project" value="InterPro"/>
</dbReference>
<dbReference type="OrthoDB" id="8732650at2"/>
<evidence type="ECO:0000256" key="9">
    <source>
        <dbReference type="ARBA" id="ARBA00023065"/>
    </source>
</evidence>
<evidence type="ECO:0000256" key="4">
    <source>
        <dbReference type="ARBA" id="ARBA00022452"/>
    </source>
</evidence>
<feature type="signal peptide" evidence="18">
    <location>
        <begin position="1"/>
        <end position="32"/>
    </location>
</feature>
<dbReference type="CDD" id="cd01347">
    <property type="entry name" value="ligand_gated_channel"/>
    <property type="match status" value="1"/>
</dbReference>
<evidence type="ECO:0000256" key="18">
    <source>
        <dbReference type="SAM" id="SignalP"/>
    </source>
</evidence>
<dbReference type="PROSITE" id="PS52016">
    <property type="entry name" value="TONB_DEPENDENT_REC_3"/>
    <property type="match status" value="1"/>
</dbReference>
<dbReference type="GO" id="GO:0009279">
    <property type="term" value="C:cell outer membrane"/>
    <property type="evidence" value="ECO:0007669"/>
    <property type="project" value="UniProtKB-SubCell"/>
</dbReference>
<dbReference type="GO" id="GO:0038023">
    <property type="term" value="F:signaling receptor activity"/>
    <property type="evidence" value="ECO:0007669"/>
    <property type="project" value="InterPro"/>
</dbReference>
<reference evidence="21 22" key="1">
    <citation type="submission" date="2018-05" db="EMBL/GenBank/DDBJ databases">
        <title>Genomic Encyclopedia of Type Strains, Phase IV (KMG-IV): sequencing the most valuable type-strain genomes for metagenomic binning, comparative biology and taxonomic classification.</title>
        <authorList>
            <person name="Goeker M."/>
        </authorList>
    </citation>
    <scope>NUCLEOTIDE SEQUENCE [LARGE SCALE GENOMIC DNA]</scope>
    <source>
        <strain evidence="21 22">DSM 19792</strain>
    </source>
</reference>
<dbReference type="AlphaFoldDB" id="A0A318JKI4"/>
<keyword evidence="3 14" id="KW-0813">Transport</keyword>
<feature type="domain" description="TonB-dependent receptor plug" evidence="20">
    <location>
        <begin position="71"/>
        <end position="169"/>
    </location>
</feature>
<evidence type="ECO:0000256" key="10">
    <source>
        <dbReference type="ARBA" id="ARBA00023077"/>
    </source>
</evidence>
<keyword evidence="13 14" id="KW-0998">Cell outer membrane</keyword>
<dbReference type="Gene3D" id="2.40.170.20">
    <property type="entry name" value="TonB-dependent receptor, beta-barrel domain"/>
    <property type="match status" value="1"/>
</dbReference>
<dbReference type="InterPro" id="IPR010917">
    <property type="entry name" value="TonB_rcpt_CS"/>
</dbReference>
<dbReference type="PANTHER" id="PTHR32552">
    <property type="entry name" value="FERRICHROME IRON RECEPTOR-RELATED"/>
    <property type="match status" value="1"/>
</dbReference>